<feature type="compositionally biased region" description="Polar residues" evidence="1">
    <location>
        <begin position="20"/>
        <end position="41"/>
    </location>
</feature>
<feature type="region of interest" description="Disordered" evidence="1">
    <location>
        <begin position="20"/>
        <end position="58"/>
    </location>
</feature>
<evidence type="ECO:0000313" key="2">
    <source>
        <dbReference type="EMBL" id="CAF1576057.1"/>
    </source>
</evidence>
<proteinExistence type="predicted"/>
<evidence type="ECO:0000313" key="3">
    <source>
        <dbReference type="Proteomes" id="UP000663828"/>
    </source>
</evidence>
<organism evidence="2 3">
    <name type="scientific">Adineta ricciae</name>
    <name type="common">Rotifer</name>
    <dbReference type="NCBI Taxonomy" id="249248"/>
    <lineage>
        <taxon>Eukaryota</taxon>
        <taxon>Metazoa</taxon>
        <taxon>Spiralia</taxon>
        <taxon>Gnathifera</taxon>
        <taxon>Rotifera</taxon>
        <taxon>Eurotatoria</taxon>
        <taxon>Bdelloidea</taxon>
        <taxon>Adinetida</taxon>
        <taxon>Adinetidae</taxon>
        <taxon>Adineta</taxon>
    </lineage>
</organism>
<keyword evidence="3" id="KW-1185">Reference proteome</keyword>
<dbReference type="Proteomes" id="UP000663828">
    <property type="component" value="Unassembled WGS sequence"/>
</dbReference>
<reference evidence="2" key="1">
    <citation type="submission" date="2021-02" db="EMBL/GenBank/DDBJ databases">
        <authorList>
            <person name="Nowell W R."/>
        </authorList>
    </citation>
    <scope>NUCLEOTIDE SEQUENCE</scope>
</reference>
<gene>
    <name evidence="2" type="ORF">XAT740_LOCUS44970</name>
</gene>
<protein>
    <submittedName>
        <fullName evidence="2">Uncharacterized protein</fullName>
    </submittedName>
</protein>
<accession>A0A815YZ21</accession>
<sequence length="99" mass="11461">METEYQFNYDEIKEIFESVPPSNSSVKRSQTISYKTHFQPRSNKETRSSRYSSTATGTERKLSTFLVQVQCVNVYQLIPVDRNALQNQQGFYVAPKNAK</sequence>
<evidence type="ECO:0000256" key="1">
    <source>
        <dbReference type="SAM" id="MobiDB-lite"/>
    </source>
</evidence>
<dbReference type="EMBL" id="CAJNOR010005783">
    <property type="protein sequence ID" value="CAF1576057.1"/>
    <property type="molecule type" value="Genomic_DNA"/>
</dbReference>
<dbReference type="AlphaFoldDB" id="A0A815YZ21"/>
<name>A0A815YZ21_ADIRI</name>
<comment type="caution">
    <text evidence="2">The sequence shown here is derived from an EMBL/GenBank/DDBJ whole genome shotgun (WGS) entry which is preliminary data.</text>
</comment>